<dbReference type="RefSeq" id="WP_036381573.1">
    <property type="nucleotide sequence ID" value="NZ_JALU01000024.1"/>
</dbReference>
<comment type="caution">
    <text evidence="2">The sequence shown here is derived from an EMBL/GenBank/DDBJ whole genome shotgun (WGS) entry which is preliminary data.</text>
</comment>
<feature type="transmembrane region" description="Helical" evidence="1">
    <location>
        <begin position="20"/>
        <end position="39"/>
    </location>
</feature>
<sequence length="100" mass="11653">MANTNVITNIESKTKATKHFNLSDLFFLTGFLIIAYMFKGAVHELLFIPYMLFSLFNAAYLIMPSRYNKGRKNYESLAVMMKKDVLVYRPYYGKDGEEDE</sequence>
<dbReference type="Pfam" id="PF17332">
    <property type="entry name" value="DUF5592"/>
    <property type="match status" value="1"/>
</dbReference>
<keyword evidence="1" id="KW-1133">Transmembrane helix</keyword>
<dbReference type="Proteomes" id="UP000022645">
    <property type="component" value="Unassembled WGS sequence"/>
</dbReference>
<name>X8IPL3_9FIRM</name>
<dbReference type="InterPro" id="IPR020275">
    <property type="entry name" value="DUF5592"/>
</dbReference>
<organism evidence="2 3">
    <name type="scientific">Mogibacterium timidum ATCC 33093</name>
    <dbReference type="NCBI Taxonomy" id="1401079"/>
    <lineage>
        <taxon>Bacteria</taxon>
        <taxon>Bacillati</taxon>
        <taxon>Bacillota</taxon>
        <taxon>Clostridia</taxon>
        <taxon>Peptostreptococcales</taxon>
        <taxon>Anaerovoracaceae</taxon>
        <taxon>Mogibacterium</taxon>
    </lineage>
</organism>
<accession>X8IPL3</accession>
<dbReference type="EMBL" id="JALU01000024">
    <property type="protein sequence ID" value="EUC51780.1"/>
    <property type="molecule type" value="Genomic_DNA"/>
</dbReference>
<keyword evidence="1" id="KW-0472">Membrane</keyword>
<evidence type="ECO:0000313" key="3">
    <source>
        <dbReference type="Proteomes" id="UP000022645"/>
    </source>
</evidence>
<evidence type="ECO:0008006" key="4">
    <source>
        <dbReference type="Google" id="ProtNLM"/>
    </source>
</evidence>
<proteinExistence type="predicted"/>
<feature type="transmembrane region" description="Helical" evidence="1">
    <location>
        <begin position="45"/>
        <end position="63"/>
    </location>
</feature>
<keyword evidence="1" id="KW-0812">Transmembrane</keyword>
<protein>
    <recommendedName>
        <fullName evidence="4">PrgI family protein</fullName>
    </recommendedName>
</protein>
<reference evidence="2 3" key="1">
    <citation type="submission" date="2014-01" db="EMBL/GenBank/DDBJ databases">
        <authorList>
            <person name="Durkin A.S."/>
            <person name="McCorrison J."/>
            <person name="Torralba M."/>
            <person name="Gillis M."/>
            <person name="Haft D.H."/>
            <person name="Methe B."/>
            <person name="Sutton G."/>
            <person name="Nelson K.E."/>
        </authorList>
    </citation>
    <scope>NUCLEOTIDE SEQUENCE [LARGE SCALE GENOMIC DNA]</scope>
    <source>
        <strain evidence="2 3">ATCC 33093</strain>
    </source>
</reference>
<evidence type="ECO:0000313" key="2">
    <source>
        <dbReference type="EMBL" id="EUC51780.1"/>
    </source>
</evidence>
<gene>
    <name evidence="2" type="ORF">HMPREF0581_0645</name>
</gene>
<dbReference type="AlphaFoldDB" id="X8IPL3"/>
<evidence type="ECO:0000256" key="1">
    <source>
        <dbReference type="SAM" id="Phobius"/>
    </source>
</evidence>